<evidence type="ECO:0000256" key="1">
    <source>
        <dbReference type="ARBA" id="ARBA00022801"/>
    </source>
</evidence>
<keyword evidence="1" id="KW-0378">Hydrolase</keyword>
<dbReference type="PANTHER" id="PTHR30404">
    <property type="entry name" value="N-ACETYLMURAMOYL-L-ALANINE AMIDASE"/>
    <property type="match status" value="1"/>
</dbReference>
<evidence type="ECO:0000259" key="2">
    <source>
        <dbReference type="SMART" id="SM00646"/>
    </source>
</evidence>
<dbReference type="GO" id="GO:0008745">
    <property type="term" value="F:N-acetylmuramoyl-L-alanine amidase activity"/>
    <property type="evidence" value="ECO:0007669"/>
    <property type="project" value="InterPro"/>
</dbReference>
<dbReference type="OrthoDB" id="9806267at2"/>
<dbReference type="GO" id="GO:0009253">
    <property type="term" value="P:peptidoglycan catabolic process"/>
    <property type="evidence" value="ECO:0007669"/>
    <property type="project" value="InterPro"/>
</dbReference>
<dbReference type="Gene3D" id="3.40.630.40">
    <property type="entry name" value="Zn-dependent exopeptidases"/>
    <property type="match status" value="1"/>
</dbReference>
<dbReference type="Proteomes" id="UP000198636">
    <property type="component" value="Unassembled WGS sequence"/>
</dbReference>
<gene>
    <name evidence="3" type="ORF">SAMN03080606_00059</name>
</gene>
<evidence type="ECO:0000313" key="4">
    <source>
        <dbReference type="Proteomes" id="UP000198636"/>
    </source>
</evidence>
<dbReference type="CDD" id="cd02696">
    <property type="entry name" value="MurNAc-LAA"/>
    <property type="match status" value="1"/>
</dbReference>
<name>A0A1G5ACP8_9FIRM</name>
<keyword evidence="4" id="KW-1185">Reference proteome</keyword>
<dbReference type="RefSeq" id="WP_091538614.1">
    <property type="nucleotide sequence ID" value="NZ_FMUS01000001.1"/>
</dbReference>
<reference evidence="3 4" key="1">
    <citation type="submission" date="2016-10" db="EMBL/GenBank/DDBJ databases">
        <authorList>
            <person name="de Groot N.N."/>
        </authorList>
    </citation>
    <scope>NUCLEOTIDE SEQUENCE [LARGE SCALE GENOMIC DNA]</scope>
    <source>
        <strain evidence="3 4">DSM 18978</strain>
    </source>
</reference>
<proteinExistence type="predicted"/>
<organism evidence="3 4">
    <name type="scientific">Alkaliphilus peptidifermentans DSM 18978</name>
    <dbReference type="NCBI Taxonomy" id="1120976"/>
    <lineage>
        <taxon>Bacteria</taxon>
        <taxon>Bacillati</taxon>
        <taxon>Bacillota</taxon>
        <taxon>Clostridia</taxon>
        <taxon>Peptostreptococcales</taxon>
        <taxon>Natronincolaceae</taxon>
        <taxon>Alkaliphilus</taxon>
    </lineage>
</organism>
<dbReference type="EMBL" id="FMUS01000001">
    <property type="protein sequence ID" value="SCX75642.1"/>
    <property type="molecule type" value="Genomic_DNA"/>
</dbReference>
<dbReference type="InterPro" id="IPR002508">
    <property type="entry name" value="MurNAc-LAA_cat"/>
</dbReference>
<dbReference type="InterPro" id="IPR050695">
    <property type="entry name" value="N-acetylmuramoyl_amidase_3"/>
</dbReference>
<sequence>MSLQGKKILIDPGHGGWDSGAVGTLKGNQILEKDLALMFALSTQSYLENAGATVIMTRDSDEYIGINDRWEMGRDNSVNAVVSIHWNSGSGSAKGTETYYAQNRPQDMAFAQTIQNKVIEWMGTENRGVKDDTKSALGFLGVLRYPSSTSYPRALVEVEFISNETAMNRLDYPLYEASLDFAAGILKGLEEYFA</sequence>
<dbReference type="Pfam" id="PF01520">
    <property type="entry name" value="Amidase_3"/>
    <property type="match status" value="1"/>
</dbReference>
<dbReference type="SUPFAM" id="SSF53187">
    <property type="entry name" value="Zn-dependent exopeptidases"/>
    <property type="match status" value="1"/>
</dbReference>
<dbReference type="GO" id="GO:0030288">
    <property type="term" value="C:outer membrane-bounded periplasmic space"/>
    <property type="evidence" value="ECO:0007669"/>
    <property type="project" value="TreeGrafter"/>
</dbReference>
<dbReference type="SMART" id="SM00646">
    <property type="entry name" value="Ami_3"/>
    <property type="match status" value="1"/>
</dbReference>
<dbReference type="AlphaFoldDB" id="A0A1G5ACP8"/>
<dbReference type="STRING" id="1120976.SAMN03080606_00059"/>
<accession>A0A1G5ACP8</accession>
<evidence type="ECO:0000313" key="3">
    <source>
        <dbReference type="EMBL" id="SCX75642.1"/>
    </source>
</evidence>
<feature type="domain" description="MurNAc-LAA" evidence="2">
    <location>
        <begin position="70"/>
        <end position="190"/>
    </location>
</feature>
<dbReference type="PANTHER" id="PTHR30404:SF0">
    <property type="entry name" value="N-ACETYLMURAMOYL-L-ALANINE AMIDASE AMIC"/>
    <property type="match status" value="1"/>
</dbReference>
<protein>
    <submittedName>
        <fullName evidence="3">N-acetylmuramoyl-L-alanine amidase</fullName>
    </submittedName>
</protein>